<dbReference type="AlphaFoldDB" id="A0A518BT12"/>
<keyword evidence="2" id="KW-1185">Reference proteome</keyword>
<proteinExistence type="predicted"/>
<accession>A0A518BT12</accession>
<dbReference type="EMBL" id="CP036287">
    <property type="protein sequence ID" value="QDU70109.1"/>
    <property type="molecule type" value="Genomic_DNA"/>
</dbReference>
<reference evidence="1 2" key="1">
    <citation type="submission" date="2019-02" db="EMBL/GenBank/DDBJ databases">
        <title>Deep-cultivation of Planctomycetes and their phenomic and genomic characterization uncovers novel biology.</title>
        <authorList>
            <person name="Wiegand S."/>
            <person name="Jogler M."/>
            <person name="Boedeker C."/>
            <person name="Pinto D."/>
            <person name="Vollmers J."/>
            <person name="Rivas-Marin E."/>
            <person name="Kohn T."/>
            <person name="Peeters S.H."/>
            <person name="Heuer A."/>
            <person name="Rast P."/>
            <person name="Oberbeckmann S."/>
            <person name="Bunk B."/>
            <person name="Jeske O."/>
            <person name="Meyerdierks A."/>
            <person name="Storesund J.E."/>
            <person name="Kallscheuer N."/>
            <person name="Luecker S."/>
            <person name="Lage O.M."/>
            <person name="Pohl T."/>
            <person name="Merkel B.J."/>
            <person name="Hornburger P."/>
            <person name="Mueller R.-W."/>
            <person name="Bruemmer F."/>
            <person name="Labrenz M."/>
            <person name="Spormann A.M."/>
            <person name="Op den Camp H."/>
            <person name="Overmann J."/>
            <person name="Amann R."/>
            <person name="Jetten M.S.M."/>
            <person name="Mascher T."/>
            <person name="Medema M.H."/>
            <person name="Devos D.P."/>
            <person name="Kaster A.-K."/>
            <person name="Ovreas L."/>
            <person name="Rohde M."/>
            <person name="Galperin M.Y."/>
            <person name="Jogler C."/>
        </authorList>
    </citation>
    <scope>NUCLEOTIDE SEQUENCE [LARGE SCALE GENOMIC DNA]</scope>
    <source>
        <strain evidence="1 2">Pla133</strain>
    </source>
</reference>
<protein>
    <recommendedName>
        <fullName evidence="3">DUF1570 domain-containing protein</fullName>
    </recommendedName>
</protein>
<gene>
    <name evidence="1" type="ORF">Pla133_52320</name>
</gene>
<name>A0A518BT12_9BACT</name>
<evidence type="ECO:0008006" key="3">
    <source>
        <dbReference type="Google" id="ProtNLM"/>
    </source>
</evidence>
<organism evidence="1 2">
    <name type="scientific">Engelhardtia mirabilis</name>
    <dbReference type="NCBI Taxonomy" id="2528011"/>
    <lineage>
        <taxon>Bacteria</taxon>
        <taxon>Pseudomonadati</taxon>
        <taxon>Planctomycetota</taxon>
        <taxon>Planctomycetia</taxon>
        <taxon>Planctomycetia incertae sedis</taxon>
        <taxon>Engelhardtia</taxon>
    </lineage>
</organism>
<dbReference type="Proteomes" id="UP000316921">
    <property type="component" value="Chromosome"/>
</dbReference>
<dbReference type="KEGG" id="pbap:Pla133_52320"/>
<sequence>MGLGIMLGSLPRLLPPSSPSSKNTMLDLLLSALLPNVLEAPGVSIHSPAAFSAQDDDPVEVFERRYEAALGDEDALWSLYEWTGTFGLEREGRKVLRALIKLDEDNARARGLLGHVKYDGKWYDSQAKADSAREKAEAKEAKAKGWVKFKDQWVDPAHVPFLERGLVQDGRGKWVSPEDLKRAEEGWVQQDYTWVAPDEMDKMRAGLWKVGDEWLTTEEANKRHAELLSWWRIPGDNFELWTTCDREVAEKVQREVDRTFSDLKRFYGTQPAAPPRVVVLRSTDQYNEFAAGVENVRPATELLGWSSIHGAYFADALYLEDVGFVGAGVGYWDPATDATAAFGRHYVRHAAGLAFAEGIDPSPDFVARVLKNPRTLERDLDSFYDEKSVPMVLRYGAAAWVERYFVDTAVAVGGDPHWASKWSVQNIMRKGGLDPLERILDFNIRADDPSGGGKLINEAGLLVSFIMSGESPAVSEAHKAWRAALAAGEDLDSSTTDLFKALVSEDAAFRNFAQKLGG</sequence>
<evidence type="ECO:0000313" key="1">
    <source>
        <dbReference type="EMBL" id="QDU70109.1"/>
    </source>
</evidence>
<evidence type="ECO:0000313" key="2">
    <source>
        <dbReference type="Proteomes" id="UP000316921"/>
    </source>
</evidence>